<accession>A0AAD4DMZ5</accession>
<proteinExistence type="predicted"/>
<dbReference type="SUPFAM" id="SSF52047">
    <property type="entry name" value="RNI-like"/>
    <property type="match status" value="1"/>
</dbReference>
<evidence type="ECO:0008006" key="4">
    <source>
        <dbReference type="Google" id="ProtNLM"/>
    </source>
</evidence>
<evidence type="ECO:0000313" key="2">
    <source>
        <dbReference type="EMBL" id="KAG0281260.1"/>
    </source>
</evidence>
<feature type="compositionally biased region" description="Basic and acidic residues" evidence="1">
    <location>
        <begin position="89"/>
        <end position="100"/>
    </location>
</feature>
<evidence type="ECO:0000313" key="3">
    <source>
        <dbReference type="Proteomes" id="UP001194580"/>
    </source>
</evidence>
<feature type="region of interest" description="Disordered" evidence="1">
    <location>
        <begin position="74"/>
        <end position="113"/>
    </location>
</feature>
<dbReference type="Proteomes" id="UP001194580">
    <property type="component" value="Unassembled WGS sequence"/>
</dbReference>
<dbReference type="AlphaFoldDB" id="A0AAD4DMZ5"/>
<organism evidence="2 3">
    <name type="scientific">Linnemannia exigua</name>
    <dbReference type="NCBI Taxonomy" id="604196"/>
    <lineage>
        <taxon>Eukaryota</taxon>
        <taxon>Fungi</taxon>
        <taxon>Fungi incertae sedis</taxon>
        <taxon>Mucoromycota</taxon>
        <taxon>Mortierellomycotina</taxon>
        <taxon>Mortierellomycetes</taxon>
        <taxon>Mortierellales</taxon>
        <taxon>Mortierellaceae</taxon>
        <taxon>Linnemannia</taxon>
    </lineage>
</organism>
<keyword evidence="3" id="KW-1185">Reference proteome</keyword>
<dbReference type="EMBL" id="JAAAIL010000025">
    <property type="protein sequence ID" value="KAG0281260.1"/>
    <property type="molecule type" value="Genomic_DNA"/>
</dbReference>
<comment type="caution">
    <text evidence="2">The sequence shown here is derived from an EMBL/GenBank/DDBJ whole genome shotgun (WGS) entry which is preliminary data.</text>
</comment>
<reference evidence="2" key="1">
    <citation type="journal article" date="2020" name="Fungal Divers.">
        <title>Resolving the Mortierellaceae phylogeny through synthesis of multi-gene phylogenetics and phylogenomics.</title>
        <authorList>
            <person name="Vandepol N."/>
            <person name="Liber J."/>
            <person name="Desiro A."/>
            <person name="Na H."/>
            <person name="Kennedy M."/>
            <person name="Barry K."/>
            <person name="Grigoriev I.V."/>
            <person name="Miller A.N."/>
            <person name="O'Donnell K."/>
            <person name="Stajich J.E."/>
            <person name="Bonito G."/>
        </authorList>
    </citation>
    <scope>NUCLEOTIDE SEQUENCE</scope>
    <source>
        <strain evidence="2">NRRL 28262</strain>
    </source>
</reference>
<evidence type="ECO:0000256" key="1">
    <source>
        <dbReference type="SAM" id="MobiDB-lite"/>
    </source>
</evidence>
<protein>
    <recommendedName>
        <fullName evidence="4">F-box domain-containing protein</fullName>
    </recommendedName>
</protein>
<sequence>MSATRTSPSLATFSCPELCHIIALHLKQTDLYSCLLVNKTLSKNLFPYLWRHITFHDFEPYYSELYVLGQQKEREQEKQRKNNQAGEDSELKEKDNDEVSKAPTFATQRPTRKRRPFLSQTDIIQNPWAVPSKQRDVSDFYFPFSPPYSQLIKHGHLIETLTLEWNEGLDYLTDAQLEELEELPESKQEEPPGHLQSWTYIRLMEQCTNVRVLEVAGWNAEMPHRYRNRWVCGTGMRIIYMARQKRLSAKDEALAKVVEAAGRLGFGIQAVSSSSSTKDVAPLPDGERAPLGPTGIQEFHLSGSCGFRKKSFNALISAFSPSPPLPPPAAAMSSSSILPDLYPHQHHQAQLRVLDISGCEFIQSDQMHTLLTSLPGLQVIDLRCRQHLFELFPSSGLEYDFEFHQSVKKEEESPVFAKMTKGSRDKGLRWACQDSLRVLRVGVKDVSMGYEPEIFPSMTTAGSASGAAASGTTYNNNNRSCLVDVLSKLAYPACFHWLYDSIAPLTNLRELCLVSVKDPVDCDPMNREVCLSLEEGLDRWEGLKELEVLDVEYLNHQIGIREVQWMVKCWPRLKVIRGLVFQEDELSKNEDTYVDVEMKEDEKDEEKERRAWSEGVRWLKATRPDIELPVLEKRWKGAFADALPEEDNYILPEDNYILPEDDDDL</sequence>
<name>A0AAD4DMZ5_9FUNG</name>
<gene>
    <name evidence="2" type="ORF">BGZ95_005402</name>
</gene>